<evidence type="ECO:0000256" key="1">
    <source>
        <dbReference type="ARBA" id="ARBA00004123"/>
    </source>
</evidence>
<dbReference type="InterPro" id="IPR019786">
    <property type="entry name" value="Zinc_finger_PHD-type_CS"/>
</dbReference>
<evidence type="ECO:0000256" key="3">
    <source>
        <dbReference type="ARBA" id="ARBA00022771"/>
    </source>
</evidence>
<dbReference type="AlphaFoldDB" id="A0A8J9UGV8"/>
<evidence type="ECO:0000259" key="9">
    <source>
        <dbReference type="PROSITE" id="PS50089"/>
    </source>
</evidence>
<evidence type="ECO:0000256" key="2">
    <source>
        <dbReference type="ARBA" id="ARBA00022723"/>
    </source>
</evidence>
<evidence type="ECO:0000256" key="4">
    <source>
        <dbReference type="ARBA" id="ARBA00022833"/>
    </source>
</evidence>
<evidence type="ECO:0000259" key="8">
    <source>
        <dbReference type="PROSITE" id="PS50016"/>
    </source>
</evidence>
<name>A0A8J9UGV8_9NEOP</name>
<dbReference type="InterPro" id="IPR007889">
    <property type="entry name" value="HTH_Psq"/>
</dbReference>
<evidence type="ECO:0000259" key="10">
    <source>
        <dbReference type="PROSITE" id="PS51253"/>
    </source>
</evidence>
<dbReference type="Pfam" id="PF05225">
    <property type="entry name" value="HTH_psq"/>
    <property type="match status" value="1"/>
</dbReference>
<dbReference type="InterPro" id="IPR001965">
    <property type="entry name" value="Znf_PHD"/>
</dbReference>
<evidence type="ECO:0008006" key="13">
    <source>
        <dbReference type="Google" id="ProtNLM"/>
    </source>
</evidence>
<dbReference type="PANTHER" id="PTHR19303:SF74">
    <property type="entry name" value="POGO TRANSPOSABLE ELEMENT WITH KRAB DOMAIN"/>
    <property type="match status" value="1"/>
</dbReference>
<evidence type="ECO:0000256" key="5">
    <source>
        <dbReference type="ARBA" id="ARBA00023125"/>
    </source>
</evidence>
<proteinExistence type="predicted"/>
<dbReference type="GO" id="GO:0005634">
    <property type="term" value="C:nucleus"/>
    <property type="evidence" value="ECO:0007669"/>
    <property type="project" value="UniProtKB-SubCell"/>
</dbReference>
<sequence>MGIREACRIYGVPKTTVHDRISGKVANNKKPKVGPDPILGREGEEKLKTWVLDMAKCGFPINKKELLESVANIVRDTNIKNPFKDGVPGDTWYQAFLRRHPDVNVREPEGINNARAAVTENRVRFWFKDLKEYMKSIDALDVFDNPTRIFNGDETGFSLCPKSGKVLGPRGYKNLYIIKKTNDKENISVLIVFSADGKICPPLVIFPYVRPPKTLIESMPPTWILGRSESGWMKSDVFFEYISNSFHTWLIKNEIKKPVLLFVDGHKSHMTYALSQFCETNGIILYALPPNTTHMLQPADVSVFRPLKQEWKKTVKNWQARDENVNQTVTKINFCKILNETLTNIDLRNAIVNGFRKCGLYPLNEDAVDYTKCIKDIQQRKRVSNTNQKTISGRDYDTATKVITQIKEELSRHSVDTKVVLAEIEKAKMKYISNRRSKSKTPRTSATSNVSTSILVEDLLPMSASSPKQNIQNAELRTDACLYTEEEDSGVMNFLDPGSFISLNNISILPIGEVEISQDNSMLDNFANNQSISLTTVAEIHNKNDFAEADHHQPPPRDVLAAITDNVSLNPAADTYNVKDFVEAENQQPPVVSLTDNITFTTTTSFDEVFEKHLRFPESESSSAPKARTGLKLPSAISSGAWRKFYENKEKEKENKIITKKIKQVLRADAKEKKAKEKDSKVKEKKKVTVRSTSKKMLKRSCQNKAIKCSQCSDDLISDVEDDAEKNIGCDHCARWFHLKCTVLKQTPYVEAAQSDYTCPFCKHQ</sequence>
<dbReference type="Pfam" id="PF00628">
    <property type="entry name" value="PHD"/>
    <property type="match status" value="1"/>
</dbReference>
<evidence type="ECO:0000313" key="12">
    <source>
        <dbReference type="Proteomes" id="UP000838878"/>
    </source>
</evidence>
<feature type="domain" description="HTH CENPB-type" evidence="10">
    <location>
        <begin position="31"/>
        <end position="106"/>
    </location>
</feature>
<dbReference type="SUPFAM" id="SSF57903">
    <property type="entry name" value="FYVE/PHD zinc finger"/>
    <property type="match status" value="1"/>
</dbReference>
<dbReference type="InterPro" id="IPR001841">
    <property type="entry name" value="Znf_RING"/>
</dbReference>
<dbReference type="InterPro" id="IPR019787">
    <property type="entry name" value="Znf_PHD-finger"/>
</dbReference>
<dbReference type="Gene3D" id="3.30.40.10">
    <property type="entry name" value="Zinc/RING finger domain, C3HC4 (zinc finger)"/>
    <property type="match status" value="1"/>
</dbReference>
<dbReference type="InterPro" id="IPR006600">
    <property type="entry name" value="HTH_CenpB_DNA-bd_dom"/>
</dbReference>
<dbReference type="Pfam" id="PF03221">
    <property type="entry name" value="HTH_Tnp_Tc5"/>
    <property type="match status" value="1"/>
</dbReference>
<dbReference type="SMART" id="SM00249">
    <property type="entry name" value="PHD"/>
    <property type="match status" value="1"/>
</dbReference>
<dbReference type="Pfam" id="PF03184">
    <property type="entry name" value="DDE_1"/>
    <property type="match status" value="1"/>
</dbReference>
<dbReference type="PROSITE" id="PS50016">
    <property type="entry name" value="ZF_PHD_2"/>
    <property type="match status" value="1"/>
</dbReference>
<dbReference type="Gene3D" id="3.30.420.10">
    <property type="entry name" value="Ribonuclease H-like superfamily/Ribonuclease H"/>
    <property type="match status" value="1"/>
</dbReference>
<reference evidence="11" key="1">
    <citation type="submission" date="2021-12" db="EMBL/GenBank/DDBJ databases">
        <authorList>
            <person name="Martin H S."/>
        </authorList>
    </citation>
    <scope>NUCLEOTIDE SEQUENCE</scope>
</reference>
<dbReference type="PROSITE" id="PS50089">
    <property type="entry name" value="ZF_RING_2"/>
    <property type="match status" value="1"/>
</dbReference>
<dbReference type="EMBL" id="OV170233">
    <property type="protein sequence ID" value="CAH0718999.1"/>
    <property type="molecule type" value="Genomic_DNA"/>
</dbReference>
<keyword evidence="6" id="KW-0539">Nucleus</keyword>
<keyword evidence="3 7" id="KW-0863">Zinc-finger</keyword>
<dbReference type="InterPro" id="IPR036397">
    <property type="entry name" value="RNaseH_sf"/>
</dbReference>
<dbReference type="GO" id="GO:0008270">
    <property type="term" value="F:zinc ion binding"/>
    <property type="evidence" value="ECO:0007669"/>
    <property type="project" value="UniProtKB-KW"/>
</dbReference>
<keyword evidence="5" id="KW-0238">DNA-binding</keyword>
<organism evidence="11 12">
    <name type="scientific">Brenthis ino</name>
    <name type="common">lesser marbled fritillary</name>
    <dbReference type="NCBI Taxonomy" id="405034"/>
    <lineage>
        <taxon>Eukaryota</taxon>
        <taxon>Metazoa</taxon>
        <taxon>Ecdysozoa</taxon>
        <taxon>Arthropoda</taxon>
        <taxon>Hexapoda</taxon>
        <taxon>Insecta</taxon>
        <taxon>Pterygota</taxon>
        <taxon>Neoptera</taxon>
        <taxon>Endopterygota</taxon>
        <taxon>Lepidoptera</taxon>
        <taxon>Glossata</taxon>
        <taxon>Ditrysia</taxon>
        <taxon>Papilionoidea</taxon>
        <taxon>Nymphalidae</taxon>
        <taxon>Heliconiinae</taxon>
        <taxon>Argynnini</taxon>
        <taxon>Brenthis</taxon>
    </lineage>
</organism>
<keyword evidence="4" id="KW-0862">Zinc</keyword>
<dbReference type="OrthoDB" id="71166at2759"/>
<dbReference type="InterPro" id="IPR013083">
    <property type="entry name" value="Znf_RING/FYVE/PHD"/>
</dbReference>
<dbReference type="PANTHER" id="PTHR19303">
    <property type="entry name" value="TRANSPOSON"/>
    <property type="match status" value="1"/>
</dbReference>
<keyword evidence="2" id="KW-0479">Metal-binding</keyword>
<evidence type="ECO:0000256" key="7">
    <source>
        <dbReference type="PROSITE-ProRule" id="PRU00175"/>
    </source>
</evidence>
<gene>
    <name evidence="11" type="ORF">BINO364_LOCUS5397</name>
</gene>
<accession>A0A8J9UGV8</accession>
<dbReference type="InterPro" id="IPR004875">
    <property type="entry name" value="DDE_SF_endonuclease_dom"/>
</dbReference>
<dbReference type="GO" id="GO:0003677">
    <property type="term" value="F:DNA binding"/>
    <property type="evidence" value="ECO:0007669"/>
    <property type="project" value="UniProtKB-KW"/>
</dbReference>
<comment type="subcellular location">
    <subcellularLocation>
        <location evidence="1">Nucleus</location>
    </subcellularLocation>
</comment>
<keyword evidence="12" id="KW-1185">Reference proteome</keyword>
<dbReference type="InterPro" id="IPR011011">
    <property type="entry name" value="Znf_FYVE_PHD"/>
</dbReference>
<feature type="domain" description="RING-type" evidence="9">
    <location>
        <begin position="709"/>
        <end position="763"/>
    </location>
</feature>
<dbReference type="CDD" id="cd15517">
    <property type="entry name" value="PHD_TCF19_like"/>
    <property type="match status" value="1"/>
</dbReference>
<feature type="non-terminal residue" evidence="11">
    <location>
        <position position="765"/>
    </location>
</feature>
<dbReference type="PROSITE" id="PS51253">
    <property type="entry name" value="HTH_CENPB"/>
    <property type="match status" value="1"/>
</dbReference>
<dbReference type="Proteomes" id="UP000838878">
    <property type="component" value="Chromosome 13"/>
</dbReference>
<evidence type="ECO:0000256" key="6">
    <source>
        <dbReference type="ARBA" id="ARBA00023242"/>
    </source>
</evidence>
<protein>
    <recommendedName>
        <fullName evidence="13">Transposase</fullName>
    </recommendedName>
</protein>
<feature type="domain" description="PHD-type" evidence="8">
    <location>
        <begin position="706"/>
        <end position="765"/>
    </location>
</feature>
<evidence type="ECO:0000313" key="11">
    <source>
        <dbReference type="EMBL" id="CAH0718999.1"/>
    </source>
</evidence>
<dbReference type="InterPro" id="IPR050863">
    <property type="entry name" value="CenT-Element_Derived"/>
</dbReference>
<dbReference type="PROSITE" id="PS01359">
    <property type="entry name" value="ZF_PHD_1"/>
    <property type="match status" value="1"/>
</dbReference>